<reference evidence="2" key="1">
    <citation type="submission" date="2006-10" db="EMBL/GenBank/DDBJ databases">
        <authorList>
            <person name="Amadeo P."/>
            <person name="Zhao Q."/>
            <person name="Wortman J."/>
            <person name="Fraser-Liggett C."/>
            <person name="Carlton J."/>
        </authorList>
    </citation>
    <scope>NUCLEOTIDE SEQUENCE</scope>
    <source>
        <strain evidence="2">G3</strain>
    </source>
</reference>
<evidence type="ECO:0000313" key="2">
    <source>
        <dbReference type="EMBL" id="EAX86937.1"/>
    </source>
</evidence>
<feature type="domain" description="Protein kinase" evidence="1">
    <location>
        <begin position="1"/>
        <end position="87"/>
    </location>
</feature>
<dbReference type="GO" id="GO:0004672">
    <property type="term" value="F:protein kinase activity"/>
    <property type="evidence" value="ECO:0007669"/>
    <property type="project" value="InterPro"/>
</dbReference>
<dbReference type="KEGG" id="tva:4744584"/>
<evidence type="ECO:0000313" key="3">
    <source>
        <dbReference type="Proteomes" id="UP000001542"/>
    </source>
</evidence>
<dbReference type="InParanoid" id="A2G7D1"/>
<dbReference type="SMR" id="A2G7D1"/>
<organism evidence="2 3">
    <name type="scientific">Trichomonas vaginalis (strain ATCC PRA-98 / G3)</name>
    <dbReference type="NCBI Taxonomy" id="412133"/>
    <lineage>
        <taxon>Eukaryota</taxon>
        <taxon>Metamonada</taxon>
        <taxon>Parabasalia</taxon>
        <taxon>Trichomonadida</taxon>
        <taxon>Trichomonadidae</taxon>
        <taxon>Trichomonas</taxon>
    </lineage>
</organism>
<dbReference type="SUPFAM" id="SSF56112">
    <property type="entry name" value="Protein kinase-like (PK-like)"/>
    <property type="match status" value="1"/>
</dbReference>
<dbReference type="PROSITE" id="PS50011">
    <property type="entry name" value="PROTEIN_KINASE_DOM"/>
    <property type="match status" value="1"/>
</dbReference>
<dbReference type="GO" id="GO:0005524">
    <property type="term" value="F:ATP binding"/>
    <property type="evidence" value="ECO:0007669"/>
    <property type="project" value="InterPro"/>
</dbReference>
<protein>
    <recommendedName>
        <fullName evidence="1">Protein kinase domain-containing protein</fullName>
    </recommendedName>
</protein>
<dbReference type="RefSeq" id="XP_001299867.1">
    <property type="nucleotide sequence ID" value="XM_001299866.1"/>
</dbReference>
<dbReference type="InterPro" id="IPR011009">
    <property type="entry name" value="Kinase-like_dom_sf"/>
</dbReference>
<dbReference type="PANTHER" id="PTHR24362">
    <property type="entry name" value="SERINE/THREONINE-PROTEIN KINASE NEK"/>
    <property type="match status" value="1"/>
</dbReference>
<keyword evidence="3" id="KW-1185">Reference proteome</keyword>
<dbReference type="Proteomes" id="UP000001542">
    <property type="component" value="Unassembled WGS sequence"/>
</dbReference>
<gene>
    <name evidence="2" type="ORF">TVAG_292210</name>
</gene>
<evidence type="ECO:0000259" key="1">
    <source>
        <dbReference type="PROSITE" id="PS50011"/>
    </source>
</evidence>
<accession>A2G7D1</accession>
<proteinExistence type="predicted"/>
<dbReference type="VEuPathDB" id="TrichDB:TVAGG3_0722830"/>
<dbReference type="PANTHER" id="PTHR24362:SF309">
    <property type="entry name" value="PROTEIN KINASE DOMAIN-CONTAINING PROTEIN"/>
    <property type="match status" value="1"/>
</dbReference>
<name>A2G7D1_TRIV3</name>
<dbReference type="Pfam" id="PF00069">
    <property type="entry name" value="Pkinase"/>
    <property type="match status" value="1"/>
</dbReference>
<dbReference type="AlphaFoldDB" id="A2G7D1"/>
<dbReference type="OrthoDB" id="68483at2759"/>
<dbReference type="Gene3D" id="1.10.510.10">
    <property type="entry name" value="Transferase(Phosphotransferase) domain 1"/>
    <property type="match status" value="1"/>
</dbReference>
<dbReference type="STRING" id="5722.A2G7D1"/>
<dbReference type="InterPro" id="IPR000719">
    <property type="entry name" value="Prot_kinase_dom"/>
</dbReference>
<sequence length="130" mass="14343">MCPEIFLGMDYDHFMADVWAVGVTIYCLASGHFPFEGSSSNVLLAEINRGYTQIEPKYGPLIEIINSCLQIEPKARPTMYQLKIKILDSMKSSPDTNPNSASRVLSVIAKHHVIPGIKRLSPTSSGILGY</sequence>
<dbReference type="VEuPathDB" id="TrichDB:TVAG_292210"/>
<reference evidence="2" key="2">
    <citation type="journal article" date="2007" name="Science">
        <title>Draft genome sequence of the sexually transmitted pathogen Trichomonas vaginalis.</title>
        <authorList>
            <person name="Carlton J.M."/>
            <person name="Hirt R.P."/>
            <person name="Silva J.C."/>
            <person name="Delcher A.L."/>
            <person name="Schatz M."/>
            <person name="Zhao Q."/>
            <person name="Wortman J.R."/>
            <person name="Bidwell S.L."/>
            <person name="Alsmark U.C.M."/>
            <person name="Besteiro S."/>
            <person name="Sicheritz-Ponten T."/>
            <person name="Noel C.J."/>
            <person name="Dacks J.B."/>
            <person name="Foster P.G."/>
            <person name="Simillion C."/>
            <person name="Van de Peer Y."/>
            <person name="Miranda-Saavedra D."/>
            <person name="Barton G.J."/>
            <person name="Westrop G.D."/>
            <person name="Mueller S."/>
            <person name="Dessi D."/>
            <person name="Fiori P.L."/>
            <person name="Ren Q."/>
            <person name="Paulsen I."/>
            <person name="Zhang H."/>
            <person name="Bastida-Corcuera F.D."/>
            <person name="Simoes-Barbosa A."/>
            <person name="Brown M.T."/>
            <person name="Hayes R.D."/>
            <person name="Mukherjee M."/>
            <person name="Okumura C.Y."/>
            <person name="Schneider R."/>
            <person name="Smith A.J."/>
            <person name="Vanacova S."/>
            <person name="Villalvazo M."/>
            <person name="Haas B.J."/>
            <person name="Pertea M."/>
            <person name="Feldblyum T.V."/>
            <person name="Utterback T.R."/>
            <person name="Shu C.L."/>
            <person name="Osoegawa K."/>
            <person name="de Jong P.J."/>
            <person name="Hrdy I."/>
            <person name="Horvathova L."/>
            <person name="Zubacova Z."/>
            <person name="Dolezal P."/>
            <person name="Malik S.B."/>
            <person name="Logsdon J.M. Jr."/>
            <person name="Henze K."/>
            <person name="Gupta A."/>
            <person name="Wang C.C."/>
            <person name="Dunne R.L."/>
            <person name="Upcroft J.A."/>
            <person name="Upcroft P."/>
            <person name="White O."/>
            <person name="Salzberg S.L."/>
            <person name="Tang P."/>
            <person name="Chiu C.-H."/>
            <person name="Lee Y.-S."/>
            <person name="Embley T.M."/>
            <person name="Coombs G.H."/>
            <person name="Mottram J.C."/>
            <person name="Tachezy J."/>
            <person name="Fraser-Liggett C.M."/>
            <person name="Johnson P.J."/>
        </authorList>
    </citation>
    <scope>NUCLEOTIDE SEQUENCE [LARGE SCALE GENOMIC DNA]</scope>
    <source>
        <strain evidence="2">G3</strain>
    </source>
</reference>
<dbReference type="EMBL" id="DS114543">
    <property type="protein sequence ID" value="EAX86937.1"/>
    <property type="molecule type" value="Genomic_DNA"/>
</dbReference>